<organism evidence="1 2">
    <name type="scientific">Acinetobacter celticus</name>
    <dbReference type="NCBI Taxonomy" id="1891224"/>
    <lineage>
        <taxon>Bacteria</taxon>
        <taxon>Pseudomonadati</taxon>
        <taxon>Pseudomonadota</taxon>
        <taxon>Gammaproteobacteria</taxon>
        <taxon>Moraxellales</taxon>
        <taxon>Moraxellaceae</taxon>
        <taxon>Acinetobacter</taxon>
    </lineage>
</organism>
<dbReference type="OrthoDB" id="6696696at2"/>
<keyword evidence="2" id="KW-1185">Reference proteome</keyword>
<sequence length="92" mass="10609">MLENLFNKNRYISNTNLLYKHAKNALLEKHVIKRGNQILIYEISSLSKKGSLIKSLEINKLPITIKTKQLIKYAKVPSQAEIIADLKPIHRI</sequence>
<dbReference type="RefSeq" id="WP_068886215.1">
    <property type="nucleotide sequence ID" value="NZ_CBCRUU010000009.1"/>
</dbReference>
<evidence type="ECO:0000313" key="1">
    <source>
        <dbReference type="EMBL" id="ODA13453.1"/>
    </source>
</evidence>
<dbReference type="EMBL" id="MBDL01000008">
    <property type="protein sequence ID" value="ODA13453.1"/>
    <property type="molecule type" value="Genomic_DNA"/>
</dbReference>
<reference evidence="1 2" key="1">
    <citation type="submission" date="2016-07" db="EMBL/GenBank/DDBJ databases">
        <title>Acinetobacter sp. ANC 4603.</title>
        <authorList>
            <person name="Radolfova-Krizova L."/>
            <person name="Nemec A."/>
        </authorList>
    </citation>
    <scope>NUCLEOTIDE SEQUENCE [LARGE SCALE GENOMIC DNA]</scope>
    <source>
        <strain evidence="1 2">ANC 4603</strain>
    </source>
</reference>
<accession>A0A1C3CXP1</accession>
<comment type="caution">
    <text evidence="1">The sequence shown here is derived from an EMBL/GenBank/DDBJ whole genome shotgun (WGS) entry which is preliminary data.</text>
</comment>
<proteinExistence type="predicted"/>
<dbReference type="AlphaFoldDB" id="A0A1C3CXP1"/>
<evidence type="ECO:0000313" key="2">
    <source>
        <dbReference type="Proteomes" id="UP000186553"/>
    </source>
</evidence>
<protein>
    <submittedName>
        <fullName evidence="1">Uncharacterized protein</fullName>
    </submittedName>
</protein>
<gene>
    <name evidence="1" type="ORF">BBP83_03425</name>
</gene>
<dbReference type="Proteomes" id="UP000186553">
    <property type="component" value="Unassembled WGS sequence"/>
</dbReference>
<name>A0A1C3CXP1_9GAMM</name>